<reference evidence="4 5" key="1">
    <citation type="journal article" date="2024" name="Commun. Biol.">
        <title>Comparative genomic analysis of thermophilic fungi reveals convergent evolutionary adaptations and gene losses.</title>
        <authorList>
            <person name="Steindorff A.S."/>
            <person name="Aguilar-Pontes M.V."/>
            <person name="Robinson A.J."/>
            <person name="Andreopoulos B."/>
            <person name="LaButti K."/>
            <person name="Kuo A."/>
            <person name="Mondo S."/>
            <person name="Riley R."/>
            <person name="Otillar R."/>
            <person name="Haridas S."/>
            <person name="Lipzen A."/>
            <person name="Grimwood J."/>
            <person name="Schmutz J."/>
            <person name="Clum A."/>
            <person name="Reid I.D."/>
            <person name="Moisan M.C."/>
            <person name="Butler G."/>
            <person name="Nguyen T.T.M."/>
            <person name="Dewar K."/>
            <person name="Conant G."/>
            <person name="Drula E."/>
            <person name="Henrissat B."/>
            <person name="Hansel C."/>
            <person name="Singer S."/>
            <person name="Hutchinson M.I."/>
            <person name="de Vries R.P."/>
            <person name="Natvig D.O."/>
            <person name="Powell A.J."/>
            <person name="Tsang A."/>
            <person name="Grigoriev I.V."/>
        </authorList>
    </citation>
    <scope>NUCLEOTIDE SEQUENCE [LARGE SCALE GENOMIC DNA]</scope>
    <source>
        <strain evidence="4 5">CBS 620.91</strain>
    </source>
</reference>
<protein>
    <recommendedName>
        <fullName evidence="3">Glycosyl transferase family 1 domain-containing protein</fullName>
    </recommendedName>
</protein>
<dbReference type="InterPro" id="IPR001296">
    <property type="entry name" value="Glyco_trans_1"/>
</dbReference>
<feature type="domain" description="Glycosyl transferase family 1" evidence="3">
    <location>
        <begin position="247"/>
        <end position="390"/>
    </location>
</feature>
<name>A0ABR3V421_HUMIN</name>
<dbReference type="Proteomes" id="UP001583172">
    <property type="component" value="Unassembled WGS sequence"/>
</dbReference>
<organism evidence="4 5">
    <name type="scientific">Humicola insolens</name>
    <name type="common">Soft-rot fungus</name>
    <dbReference type="NCBI Taxonomy" id="85995"/>
    <lineage>
        <taxon>Eukaryota</taxon>
        <taxon>Fungi</taxon>
        <taxon>Dikarya</taxon>
        <taxon>Ascomycota</taxon>
        <taxon>Pezizomycotina</taxon>
        <taxon>Sordariomycetes</taxon>
        <taxon>Sordariomycetidae</taxon>
        <taxon>Sordariales</taxon>
        <taxon>Chaetomiaceae</taxon>
        <taxon>Mycothermus</taxon>
    </lineage>
</organism>
<dbReference type="Gene3D" id="3.40.50.2000">
    <property type="entry name" value="Glycogen Phosphorylase B"/>
    <property type="match status" value="1"/>
</dbReference>
<evidence type="ECO:0000256" key="1">
    <source>
        <dbReference type="ARBA" id="ARBA00022676"/>
    </source>
</evidence>
<evidence type="ECO:0000313" key="5">
    <source>
        <dbReference type="Proteomes" id="UP001583172"/>
    </source>
</evidence>
<proteinExistence type="predicted"/>
<sequence>MLRVLLVQTAQGLNPSSGGFKANANVLRSLAAHGHEAAQICYGHQEEIELHVKKAEDKGIDPDLTVESMVAVDLKGFVHKLPIKCFTDEYKVDTRVYLERNEASQRMQSLVQLFSEHITKFQPTHVVFNDPITMKLTAEHAERATFKRINIIHTAEQLPFGPFAAGVDGHCMSPAVEDALLRGLDGIWSVSKAIQDYAWTYGKLKTTFLTHPIATYLDKDESGMPVIPPVRNNIDKDEVGMVNPCAQKGLSILIELARRLPHIKFVVWKSWGSRRDHLAQLEGIPNLNVVPTTKDTNEIWDRIKVLIAPSVWFEAWGIVVTEAQLRGIPVISSDAGGLPEAKMHIPYIIPVNTVTGEREANRDYVIPQQDITPWVETVNKVMTDRDEYRALQELTVTKSAEWLRAQDLRGHEKWFLSMMDAQ</sequence>
<keyword evidence="1" id="KW-0328">Glycosyltransferase</keyword>
<evidence type="ECO:0000313" key="4">
    <source>
        <dbReference type="EMBL" id="KAL1836512.1"/>
    </source>
</evidence>
<dbReference type="SUPFAM" id="SSF53756">
    <property type="entry name" value="UDP-Glycosyltransferase/glycogen phosphorylase"/>
    <property type="match status" value="1"/>
</dbReference>
<gene>
    <name evidence="4" type="ORF">VTJ49DRAFT_5052</name>
</gene>
<accession>A0ABR3V421</accession>
<keyword evidence="2" id="KW-0808">Transferase</keyword>
<dbReference type="PANTHER" id="PTHR12526">
    <property type="entry name" value="GLYCOSYLTRANSFERASE"/>
    <property type="match status" value="1"/>
</dbReference>
<dbReference type="EMBL" id="JAZGSY010000401">
    <property type="protein sequence ID" value="KAL1836512.1"/>
    <property type="molecule type" value="Genomic_DNA"/>
</dbReference>
<keyword evidence="5" id="KW-1185">Reference proteome</keyword>
<evidence type="ECO:0000259" key="3">
    <source>
        <dbReference type="Pfam" id="PF00534"/>
    </source>
</evidence>
<evidence type="ECO:0000256" key="2">
    <source>
        <dbReference type="ARBA" id="ARBA00022679"/>
    </source>
</evidence>
<dbReference type="PANTHER" id="PTHR12526:SF510">
    <property type="entry name" value="D-INOSITOL 3-PHOSPHATE GLYCOSYLTRANSFERASE"/>
    <property type="match status" value="1"/>
</dbReference>
<comment type="caution">
    <text evidence="4">The sequence shown here is derived from an EMBL/GenBank/DDBJ whole genome shotgun (WGS) entry which is preliminary data.</text>
</comment>
<dbReference type="Pfam" id="PF00534">
    <property type="entry name" value="Glycos_transf_1"/>
    <property type="match status" value="1"/>
</dbReference>